<keyword evidence="7" id="KW-1133">Transmembrane helix</keyword>
<dbReference type="EMBL" id="NILF01000065">
    <property type="protein sequence ID" value="TWL34313.1"/>
    <property type="molecule type" value="Genomic_DNA"/>
</dbReference>
<dbReference type="Gene3D" id="3.30.565.10">
    <property type="entry name" value="Histidine kinase-like ATPase, C-terminal domain"/>
    <property type="match status" value="1"/>
</dbReference>
<dbReference type="PANTHER" id="PTHR24421">
    <property type="entry name" value="NITRATE/NITRITE SENSOR PROTEIN NARX-RELATED"/>
    <property type="match status" value="1"/>
</dbReference>
<dbReference type="SUPFAM" id="SSF55874">
    <property type="entry name" value="ATPase domain of HSP90 chaperone/DNA topoisomerase II/histidine kinase"/>
    <property type="match status" value="1"/>
</dbReference>
<keyword evidence="7" id="KW-0812">Transmembrane</keyword>
<reference evidence="12 14" key="2">
    <citation type="submission" date="2019-06" db="EMBL/GenBank/DDBJ databases">
        <title>Genome sequence analysis of &gt;100 Bacillus licheniformis strains suggests intrinsic resistance to this species.</title>
        <authorList>
            <person name="Wels M."/>
            <person name="Siezen R.J."/>
            <person name="Johansen E."/>
            <person name="Stuer-Lauridsen B."/>
            <person name="Bjerre K."/>
            <person name="Nielsen B.K.K."/>
        </authorList>
    </citation>
    <scope>NUCLEOTIDE SEQUENCE [LARGE SCALE GENOMIC DNA]</scope>
    <source>
        <strain evidence="12 14">BAC-15381</strain>
    </source>
</reference>
<dbReference type="GO" id="GO:0016020">
    <property type="term" value="C:membrane"/>
    <property type="evidence" value="ECO:0007669"/>
    <property type="project" value="InterPro"/>
</dbReference>
<evidence type="ECO:0000256" key="7">
    <source>
        <dbReference type="SAM" id="Phobius"/>
    </source>
</evidence>
<evidence type="ECO:0000313" key="11">
    <source>
        <dbReference type="EMBL" id="OLF95649.1"/>
    </source>
</evidence>
<dbReference type="Gene3D" id="1.20.5.1930">
    <property type="match status" value="1"/>
</dbReference>
<dbReference type="AlphaFoldDB" id="A0A6I7TTZ3"/>
<reference evidence="11 13" key="1">
    <citation type="journal article" date="2016" name="Front. Microbiol.">
        <title>High-Level Heat Resistance of Spores of Bacillus amyloliquefaciens and Bacillus licheniformis Results from the Presence of a spoVA Operon in a Tn1546 Transposon.</title>
        <authorList>
            <person name="Berendsen E.M."/>
            <person name="Koning R.A."/>
            <person name="Boekhorst J."/>
            <person name="de Jong A."/>
            <person name="Kuipers O.P."/>
            <person name="Wells-Bennik M.H."/>
        </authorList>
    </citation>
    <scope>NUCLEOTIDE SEQUENCE [LARGE SCALE GENOMIC DNA]</scope>
    <source>
        <strain evidence="11 13">B4121</strain>
    </source>
</reference>
<feature type="transmembrane region" description="Helical" evidence="7">
    <location>
        <begin position="36"/>
        <end position="53"/>
    </location>
</feature>
<feature type="transmembrane region" description="Helical" evidence="7">
    <location>
        <begin position="12"/>
        <end position="30"/>
    </location>
</feature>
<comment type="caution">
    <text evidence="11">The sequence shown here is derived from an EMBL/GenBank/DDBJ whole genome shotgun (WGS) entry which is preliminary data.</text>
</comment>
<protein>
    <recommendedName>
        <fullName evidence="2">histidine kinase</fullName>
        <ecNumber evidence="2">2.7.13.3</ecNumber>
    </recommendedName>
</protein>
<evidence type="ECO:0000313" key="12">
    <source>
        <dbReference type="EMBL" id="TWL34313.1"/>
    </source>
</evidence>
<feature type="coiled-coil region" evidence="6">
    <location>
        <begin position="153"/>
        <end position="187"/>
    </location>
</feature>
<evidence type="ECO:0000256" key="2">
    <source>
        <dbReference type="ARBA" id="ARBA00012438"/>
    </source>
</evidence>
<feature type="transmembrane region" description="Helical" evidence="7">
    <location>
        <begin position="111"/>
        <end position="128"/>
    </location>
</feature>
<keyword evidence="7" id="KW-0472">Membrane</keyword>
<evidence type="ECO:0000256" key="4">
    <source>
        <dbReference type="ARBA" id="ARBA00022777"/>
    </source>
</evidence>
<dbReference type="Pfam" id="PF07730">
    <property type="entry name" value="HisKA_3"/>
    <property type="match status" value="1"/>
</dbReference>
<evidence type="ECO:0000259" key="10">
    <source>
        <dbReference type="Pfam" id="PF23540"/>
    </source>
</evidence>
<feature type="domain" description="DesK/YvfT N-terminal" evidence="10">
    <location>
        <begin position="1"/>
        <end position="152"/>
    </location>
</feature>
<dbReference type="InterPro" id="IPR011712">
    <property type="entry name" value="Sig_transdc_His_kin_sub3_dim/P"/>
</dbReference>
<accession>A0A6I7TTZ3</accession>
<keyword evidence="6" id="KW-0175">Coiled coil</keyword>
<dbReference type="CDD" id="cd16917">
    <property type="entry name" value="HATPase_UhpB-NarQ-NarX-like"/>
    <property type="match status" value="1"/>
</dbReference>
<dbReference type="GO" id="GO:0000155">
    <property type="term" value="F:phosphorelay sensor kinase activity"/>
    <property type="evidence" value="ECO:0007669"/>
    <property type="project" value="InterPro"/>
</dbReference>
<gene>
    <name evidence="11" type="ORF">B4121_1211</name>
    <name evidence="12" type="ORF">CHCC15381_4597</name>
</gene>
<feature type="transmembrane region" description="Helical" evidence="7">
    <location>
        <begin position="65"/>
        <end position="82"/>
    </location>
</feature>
<comment type="catalytic activity">
    <reaction evidence="1">
        <text>ATP + protein L-histidine = ADP + protein N-phospho-L-histidine.</text>
        <dbReference type="EC" id="2.7.13.3"/>
    </reaction>
</comment>
<evidence type="ECO:0000256" key="6">
    <source>
        <dbReference type="SAM" id="Coils"/>
    </source>
</evidence>
<proteinExistence type="predicted"/>
<keyword evidence="14" id="KW-1185">Reference proteome</keyword>
<evidence type="ECO:0000256" key="1">
    <source>
        <dbReference type="ARBA" id="ARBA00000085"/>
    </source>
</evidence>
<dbReference type="EMBL" id="LKPO01000008">
    <property type="protein sequence ID" value="OLF95649.1"/>
    <property type="molecule type" value="Genomic_DNA"/>
</dbReference>
<dbReference type="InterPro" id="IPR036890">
    <property type="entry name" value="HATPase_C_sf"/>
</dbReference>
<dbReference type="InterPro" id="IPR056374">
    <property type="entry name" value="DesK/YvfT_N"/>
</dbReference>
<evidence type="ECO:0000313" key="14">
    <source>
        <dbReference type="Proteomes" id="UP000429980"/>
    </source>
</evidence>
<evidence type="ECO:0000256" key="3">
    <source>
        <dbReference type="ARBA" id="ARBA00022679"/>
    </source>
</evidence>
<dbReference type="Proteomes" id="UP000429980">
    <property type="component" value="Unassembled WGS sequence"/>
</dbReference>
<evidence type="ECO:0000313" key="13">
    <source>
        <dbReference type="Proteomes" id="UP000185604"/>
    </source>
</evidence>
<evidence type="ECO:0000256" key="5">
    <source>
        <dbReference type="ARBA" id="ARBA00023012"/>
    </source>
</evidence>
<keyword evidence="3" id="KW-0808">Transferase</keyword>
<dbReference type="InterPro" id="IPR050482">
    <property type="entry name" value="Sensor_HK_TwoCompSys"/>
</dbReference>
<name>A0A6I7TTZ3_9BACI</name>
<keyword evidence="4 11" id="KW-0418">Kinase</keyword>
<dbReference type="RefSeq" id="WP_020453607.1">
    <property type="nucleotide sequence ID" value="NZ_AP023088.1"/>
</dbReference>
<evidence type="ECO:0000259" key="9">
    <source>
        <dbReference type="Pfam" id="PF07730"/>
    </source>
</evidence>
<feature type="transmembrane region" description="Helical" evidence="7">
    <location>
        <begin position="134"/>
        <end position="154"/>
    </location>
</feature>
<keyword evidence="5" id="KW-0902">Two-component regulatory system</keyword>
<organism evidence="11 13">
    <name type="scientific">Bacillus paralicheniformis</name>
    <dbReference type="NCBI Taxonomy" id="1648923"/>
    <lineage>
        <taxon>Bacteria</taxon>
        <taxon>Bacillati</taxon>
        <taxon>Bacillota</taxon>
        <taxon>Bacilli</taxon>
        <taxon>Bacillales</taxon>
        <taxon>Bacillaceae</taxon>
        <taxon>Bacillus</taxon>
    </lineage>
</organism>
<dbReference type="EC" id="2.7.13.3" evidence="2"/>
<dbReference type="InterPro" id="IPR003594">
    <property type="entry name" value="HATPase_dom"/>
</dbReference>
<dbReference type="GO" id="GO:0046983">
    <property type="term" value="F:protein dimerization activity"/>
    <property type="evidence" value="ECO:0007669"/>
    <property type="project" value="InterPro"/>
</dbReference>
<dbReference type="Proteomes" id="UP000185604">
    <property type="component" value="Unassembled WGS sequence"/>
</dbReference>
<dbReference type="PANTHER" id="PTHR24421:SF63">
    <property type="entry name" value="SENSOR HISTIDINE KINASE DESK"/>
    <property type="match status" value="1"/>
</dbReference>
<dbReference type="Pfam" id="PF23540">
    <property type="entry name" value="DesK_N"/>
    <property type="match status" value="1"/>
</dbReference>
<sequence>MKKNFSMFPKRYGFFPYIFLIYLLLPISYLTNQTSGIKQLIGFGLVLLFLVTYRQLFFISPQKKLFTYWLAIQLSIILIYTVFYDINLVFLGFFSANFIGYYREKKIFRRGLASLVVVLVAPFIYHLLKDPSLLNRLFYFLPFLVIMLISPYGIRSMNRRMELEQELDEANQQIKELVKREERVRIARDLHDTLGHTLSLLTLKSQLVQRTIASDPERARKEAREMETTSRAALKQVRELVSDMKTATIAEELIHIQQILRAADITFEYMGGSDFSNISPVTQNIVSMCIREAATNIVKHSRATHCTISISQTDDKISITIKDDGMGMDQQTPFGNGLRGMKERLALIDGALDVSTHNGTVLNITVPIVKKAERKETIQ</sequence>
<dbReference type="Pfam" id="PF02518">
    <property type="entry name" value="HATPase_c"/>
    <property type="match status" value="1"/>
</dbReference>
<evidence type="ECO:0000259" key="8">
    <source>
        <dbReference type="Pfam" id="PF02518"/>
    </source>
</evidence>
<feature type="domain" description="Histidine kinase/HSP90-like ATPase" evidence="8">
    <location>
        <begin position="287"/>
        <end position="368"/>
    </location>
</feature>
<feature type="domain" description="Signal transduction histidine kinase subgroup 3 dimerisation and phosphoacceptor" evidence="9">
    <location>
        <begin position="182"/>
        <end position="247"/>
    </location>
</feature>